<dbReference type="EMBL" id="JACHEK010000009">
    <property type="protein sequence ID" value="MBB6146430.1"/>
    <property type="molecule type" value="Genomic_DNA"/>
</dbReference>
<evidence type="ECO:0000256" key="4">
    <source>
        <dbReference type="PROSITE-ProRule" id="PRU00335"/>
    </source>
</evidence>
<keyword evidence="1" id="KW-0805">Transcription regulation</keyword>
<evidence type="ECO:0000313" key="6">
    <source>
        <dbReference type="EMBL" id="MBB6146430.1"/>
    </source>
</evidence>
<dbReference type="PRINTS" id="PR00455">
    <property type="entry name" value="HTHTETR"/>
</dbReference>
<dbReference type="InterPro" id="IPR001647">
    <property type="entry name" value="HTH_TetR"/>
</dbReference>
<dbReference type="PANTHER" id="PTHR47506">
    <property type="entry name" value="TRANSCRIPTIONAL REGULATORY PROTEIN"/>
    <property type="match status" value="1"/>
</dbReference>
<feature type="DNA-binding region" description="H-T-H motif" evidence="4">
    <location>
        <begin position="28"/>
        <end position="47"/>
    </location>
</feature>
<dbReference type="SUPFAM" id="SSF48498">
    <property type="entry name" value="Tetracyclin repressor-like, C-terminal domain"/>
    <property type="match status" value="1"/>
</dbReference>
<protein>
    <submittedName>
        <fullName evidence="6">TetR/AcrR family transcriptional repressor of nem operon</fullName>
    </submittedName>
</protein>
<dbReference type="SUPFAM" id="SSF46689">
    <property type="entry name" value="Homeodomain-like"/>
    <property type="match status" value="1"/>
</dbReference>
<sequence length="196" mass="21382">MSKGSETRQRIIVKAAALFNRKGFDGCSMQDIVEEVGLEKGSLYGHFPTKEALAVAAFEYAWDETCAARVDGMDAVSNAIEKLKIHAANAVSRPCFPGGCPLMNTITDNDDGNVALKRIARGALKGWRSYLESVVKDGQERKEIRPEVSPEEVAALMISLLEGAMALDRLDKKPGFLEKAGRHVNIYLDTIAQSPN</sequence>
<dbReference type="Gene3D" id="1.10.357.10">
    <property type="entry name" value="Tetracycline Repressor, domain 2"/>
    <property type="match status" value="1"/>
</dbReference>
<evidence type="ECO:0000313" key="7">
    <source>
        <dbReference type="Proteomes" id="UP000538666"/>
    </source>
</evidence>
<dbReference type="InterPro" id="IPR009057">
    <property type="entry name" value="Homeodomain-like_sf"/>
</dbReference>
<evidence type="ECO:0000259" key="5">
    <source>
        <dbReference type="PROSITE" id="PS50977"/>
    </source>
</evidence>
<evidence type="ECO:0000256" key="1">
    <source>
        <dbReference type="ARBA" id="ARBA00023015"/>
    </source>
</evidence>
<dbReference type="AlphaFoldDB" id="A0A841JZ61"/>
<dbReference type="OrthoDB" id="9814200at2"/>
<accession>A0A841JZ61</accession>
<dbReference type="PROSITE" id="PS01081">
    <property type="entry name" value="HTH_TETR_1"/>
    <property type="match status" value="1"/>
</dbReference>
<dbReference type="RefSeq" id="WP_050058138.1">
    <property type="nucleotide sequence ID" value="NZ_JACHEK010000009.1"/>
</dbReference>
<feature type="domain" description="HTH tetR-type" evidence="5">
    <location>
        <begin position="5"/>
        <end position="65"/>
    </location>
</feature>
<organism evidence="6 7">
    <name type="scientific">Silvibacterium bohemicum</name>
    <dbReference type="NCBI Taxonomy" id="1577686"/>
    <lineage>
        <taxon>Bacteria</taxon>
        <taxon>Pseudomonadati</taxon>
        <taxon>Acidobacteriota</taxon>
        <taxon>Terriglobia</taxon>
        <taxon>Terriglobales</taxon>
        <taxon>Acidobacteriaceae</taxon>
        <taxon>Silvibacterium</taxon>
    </lineage>
</organism>
<dbReference type="PROSITE" id="PS50977">
    <property type="entry name" value="HTH_TETR_2"/>
    <property type="match status" value="1"/>
</dbReference>
<keyword evidence="7" id="KW-1185">Reference proteome</keyword>
<dbReference type="Proteomes" id="UP000538666">
    <property type="component" value="Unassembled WGS sequence"/>
</dbReference>
<keyword evidence="3" id="KW-0804">Transcription</keyword>
<reference evidence="6 7" key="1">
    <citation type="submission" date="2020-08" db="EMBL/GenBank/DDBJ databases">
        <title>Genomic Encyclopedia of Type Strains, Phase IV (KMG-IV): sequencing the most valuable type-strain genomes for metagenomic binning, comparative biology and taxonomic classification.</title>
        <authorList>
            <person name="Goeker M."/>
        </authorList>
    </citation>
    <scope>NUCLEOTIDE SEQUENCE [LARGE SCALE GENOMIC DNA]</scope>
    <source>
        <strain evidence="6 7">DSM 103733</strain>
    </source>
</reference>
<dbReference type="Pfam" id="PF00440">
    <property type="entry name" value="TetR_N"/>
    <property type="match status" value="1"/>
</dbReference>
<evidence type="ECO:0000256" key="2">
    <source>
        <dbReference type="ARBA" id="ARBA00023125"/>
    </source>
</evidence>
<dbReference type="Pfam" id="PF16925">
    <property type="entry name" value="TetR_C_13"/>
    <property type="match status" value="1"/>
</dbReference>
<proteinExistence type="predicted"/>
<gene>
    <name evidence="6" type="ORF">HNQ77_004402</name>
</gene>
<dbReference type="InterPro" id="IPR023772">
    <property type="entry name" value="DNA-bd_HTH_TetR-type_CS"/>
</dbReference>
<dbReference type="InterPro" id="IPR011075">
    <property type="entry name" value="TetR_C"/>
</dbReference>
<evidence type="ECO:0000256" key="3">
    <source>
        <dbReference type="ARBA" id="ARBA00023163"/>
    </source>
</evidence>
<dbReference type="GO" id="GO:0003677">
    <property type="term" value="F:DNA binding"/>
    <property type="evidence" value="ECO:0007669"/>
    <property type="project" value="UniProtKB-UniRule"/>
</dbReference>
<dbReference type="InterPro" id="IPR036271">
    <property type="entry name" value="Tet_transcr_reg_TetR-rel_C_sf"/>
</dbReference>
<dbReference type="PANTHER" id="PTHR47506:SF3">
    <property type="entry name" value="HTH-TYPE TRANSCRIPTIONAL REGULATOR LMRA"/>
    <property type="match status" value="1"/>
</dbReference>
<name>A0A841JZ61_9BACT</name>
<comment type="caution">
    <text evidence="6">The sequence shown here is derived from an EMBL/GenBank/DDBJ whole genome shotgun (WGS) entry which is preliminary data.</text>
</comment>
<keyword evidence="2 4" id="KW-0238">DNA-binding</keyword>